<dbReference type="AlphaFoldDB" id="A0A6J4URT3"/>
<keyword evidence="1" id="KW-0732">Signal</keyword>
<feature type="chain" id="PRO_5027066188" evidence="1">
    <location>
        <begin position="30"/>
        <end position="78"/>
    </location>
</feature>
<accession>A0A6J4URT3</accession>
<gene>
    <name evidence="2" type="ORF">AVDCRST_MAG81-730</name>
</gene>
<reference evidence="2" key="1">
    <citation type="submission" date="2020-02" db="EMBL/GenBank/DDBJ databases">
        <authorList>
            <person name="Meier V. D."/>
        </authorList>
    </citation>
    <scope>NUCLEOTIDE SEQUENCE</scope>
    <source>
        <strain evidence="2">AVDCRST_MAG81</strain>
    </source>
</reference>
<protein>
    <submittedName>
        <fullName evidence="2">Uncharacterized protein</fullName>
    </submittedName>
</protein>
<evidence type="ECO:0000313" key="2">
    <source>
        <dbReference type="EMBL" id="CAA9559070.1"/>
    </source>
</evidence>
<organism evidence="2">
    <name type="scientific">uncultured Synechococcales cyanobacterium</name>
    <dbReference type="NCBI Taxonomy" id="1936017"/>
    <lineage>
        <taxon>Bacteria</taxon>
        <taxon>Bacillati</taxon>
        <taxon>Cyanobacteriota</taxon>
        <taxon>Cyanophyceae</taxon>
        <taxon>Synechococcales</taxon>
        <taxon>environmental samples</taxon>
    </lineage>
</organism>
<evidence type="ECO:0000256" key="1">
    <source>
        <dbReference type="SAM" id="SignalP"/>
    </source>
</evidence>
<proteinExistence type="predicted"/>
<sequence length="78" mass="8176">MKGSKTLATAGLVGVITLSFEFVSASAMAQTKPQLVNRGPNGAAFIVDKAPQTSVRSSSNYPYLVNRGPNSAAHIVRK</sequence>
<dbReference type="EMBL" id="CADCWO010000032">
    <property type="protein sequence ID" value="CAA9559070.1"/>
    <property type="molecule type" value="Genomic_DNA"/>
</dbReference>
<name>A0A6J4URT3_9CYAN</name>
<feature type="signal peptide" evidence="1">
    <location>
        <begin position="1"/>
        <end position="29"/>
    </location>
</feature>